<dbReference type="Pfam" id="PF01019">
    <property type="entry name" value="G_glu_transpept"/>
    <property type="match status" value="1"/>
</dbReference>
<dbReference type="SUPFAM" id="SSF56235">
    <property type="entry name" value="N-terminal nucleophile aminohydrolases (Ntn hydrolases)"/>
    <property type="match status" value="1"/>
</dbReference>
<protein>
    <submittedName>
        <fullName evidence="1">Uncharacterized protein</fullName>
    </submittedName>
</protein>
<accession>A0A815FW44</accession>
<reference evidence="1" key="1">
    <citation type="submission" date="2021-02" db="EMBL/GenBank/DDBJ databases">
        <authorList>
            <person name="Nowell W R."/>
        </authorList>
    </citation>
    <scope>NUCLEOTIDE SEQUENCE</scope>
</reference>
<comment type="caution">
    <text evidence="1">The sequence shown here is derived from an EMBL/GenBank/DDBJ whole genome shotgun (WGS) entry which is preliminary data.</text>
</comment>
<dbReference type="Proteomes" id="UP000663889">
    <property type="component" value="Unassembled WGS sequence"/>
</dbReference>
<dbReference type="InterPro" id="IPR029055">
    <property type="entry name" value="Ntn_hydrolases_N"/>
</dbReference>
<evidence type="ECO:0000313" key="1">
    <source>
        <dbReference type="EMBL" id="CAF1330325.1"/>
    </source>
</evidence>
<feature type="non-terminal residue" evidence="1">
    <location>
        <position position="1"/>
    </location>
</feature>
<evidence type="ECO:0000313" key="2">
    <source>
        <dbReference type="EMBL" id="CAF4221183.1"/>
    </source>
</evidence>
<sequence>CQAGLEILRKDGHAADAAVTIAAALNVIEQCSCEIRGARFVLFLNGGGRSPKNLT</sequence>
<dbReference type="EMBL" id="CAJOAX010025149">
    <property type="protein sequence ID" value="CAF4221183.1"/>
    <property type="molecule type" value="Genomic_DNA"/>
</dbReference>
<dbReference type="Proteomes" id="UP000663823">
    <property type="component" value="Unassembled WGS sequence"/>
</dbReference>
<gene>
    <name evidence="2" type="ORF">OTI717_LOCUS39383</name>
    <name evidence="1" type="ORF">SEV965_LOCUS27790</name>
</gene>
<name>A0A815FW44_9BILA</name>
<dbReference type="AlphaFoldDB" id="A0A815FW44"/>
<evidence type="ECO:0000313" key="3">
    <source>
        <dbReference type="Proteomes" id="UP000663889"/>
    </source>
</evidence>
<dbReference type="EMBL" id="CAJNOU010002545">
    <property type="protein sequence ID" value="CAF1330325.1"/>
    <property type="molecule type" value="Genomic_DNA"/>
</dbReference>
<proteinExistence type="predicted"/>
<organism evidence="1 3">
    <name type="scientific">Rotaria sordida</name>
    <dbReference type="NCBI Taxonomy" id="392033"/>
    <lineage>
        <taxon>Eukaryota</taxon>
        <taxon>Metazoa</taxon>
        <taxon>Spiralia</taxon>
        <taxon>Gnathifera</taxon>
        <taxon>Rotifera</taxon>
        <taxon>Eurotatoria</taxon>
        <taxon>Bdelloidea</taxon>
        <taxon>Philodinida</taxon>
        <taxon>Philodinidae</taxon>
        <taxon>Rotaria</taxon>
    </lineage>
</organism>